<dbReference type="AlphaFoldDB" id="A0AAV7MA89"/>
<proteinExistence type="predicted"/>
<name>A0AAV7MA89_PLEWA</name>
<accession>A0AAV7MA89</accession>
<feature type="region of interest" description="Disordered" evidence="1">
    <location>
        <begin position="1"/>
        <end position="75"/>
    </location>
</feature>
<reference evidence="2" key="1">
    <citation type="journal article" date="2022" name="bioRxiv">
        <title>Sequencing and chromosome-scale assembly of the giantPleurodeles waltlgenome.</title>
        <authorList>
            <person name="Brown T."/>
            <person name="Elewa A."/>
            <person name="Iarovenko S."/>
            <person name="Subramanian E."/>
            <person name="Araus A.J."/>
            <person name="Petzold A."/>
            <person name="Susuki M."/>
            <person name="Suzuki K.-i.T."/>
            <person name="Hayashi T."/>
            <person name="Toyoda A."/>
            <person name="Oliveira C."/>
            <person name="Osipova E."/>
            <person name="Leigh N.D."/>
            <person name="Simon A."/>
            <person name="Yun M.H."/>
        </authorList>
    </citation>
    <scope>NUCLEOTIDE SEQUENCE</scope>
    <source>
        <strain evidence="2">20211129_DDA</strain>
        <tissue evidence="2">Liver</tissue>
    </source>
</reference>
<dbReference type="Proteomes" id="UP001066276">
    <property type="component" value="Chromosome 10"/>
</dbReference>
<sequence length="120" mass="13154">MNRARDAASTPSRVLFLPRHASVPARPRPGGSPVRPQLSRGNQSRPPFCFRERDGRGSKTGPLSPGAPRRRFPGVQWSQGLLKRCPRLGGAECIVCRDEGFLEKSYAAKVSRLSSNEAMP</sequence>
<organism evidence="2 3">
    <name type="scientific">Pleurodeles waltl</name>
    <name type="common">Iberian ribbed newt</name>
    <dbReference type="NCBI Taxonomy" id="8319"/>
    <lineage>
        <taxon>Eukaryota</taxon>
        <taxon>Metazoa</taxon>
        <taxon>Chordata</taxon>
        <taxon>Craniata</taxon>
        <taxon>Vertebrata</taxon>
        <taxon>Euteleostomi</taxon>
        <taxon>Amphibia</taxon>
        <taxon>Batrachia</taxon>
        <taxon>Caudata</taxon>
        <taxon>Salamandroidea</taxon>
        <taxon>Salamandridae</taxon>
        <taxon>Pleurodelinae</taxon>
        <taxon>Pleurodeles</taxon>
    </lineage>
</organism>
<evidence type="ECO:0000313" key="2">
    <source>
        <dbReference type="EMBL" id="KAJ1100089.1"/>
    </source>
</evidence>
<keyword evidence="3" id="KW-1185">Reference proteome</keyword>
<evidence type="ECO:0000313" key="3">
    <source>
        <dbReference type="Proteomes" id="UP001066276"/>
    </source>
</evidence>
<evidence type="ECO:0000256" key="1">
    <source>
        <dbReference type="SAM" id="MobiDB-lite"/>
    </source>
</evidence>
<comment type="caution">
    <text evidence="2">The sequence shown here is derived from an EMBL/GenBank/DDBJ whole genome shotgun (WGS) entry which is preliminary data.</text>
</comment>
<dbReference type="EMBL" id="JANPWB010000014">
    <property type="protein sequence ID" value="KAJ1100089.1"/>
    <property type="molecule type" value="Genomic_DNA"/>
</dbReference>
<gene>
    <name evidence="2" type="ORF">NDU88_005178</name>
</gene>
<protein>
    <submittedName>
        <fullName evidence="2">Uncharacterized protein</fullName>
    </submittedName>
</protein>